<keyword evidence="5" id="KW-1185">Reference proteome</keyword>
<keyword evidence="1 3" id="KW-0732">Signal</keyword>
<dbReference type="Pfam" id="PF13416">
    <property type="entry name" value="SBP_bac_8"/>
    <property type="match status" value="1"/>
</dbReference>
<evidence type="ECO:0000256" key="2">
    <source>
        <dbReference type="SAM" id="MobiDB-lite"/>
    </source>
</evidence>
<dbReference type="Gene3D" id="3.40.190.10">
    <property type="entry name" value="Periplasmic binding protein-like II"/>
    <property type="match status" value="2"/>
</dbReference>
<dbReference type="PROSITE" id="PS51257">
    <property type="entry name" value="PROKAR_LIPOPROTEIN"/>
    <property type="match status" value="1"/>
</dbReference>
<dbReference type="PANTHER" id="PTHR30222:SF2">
    <property type="entry name" value="ABC TRANSPORTER SUBSTRATE-BINDING PROTEIN"/>
    <property type="match status" value="1"/>
</dbReference>
<dbReference type="STRING" id="561176.SAMN04488561_6923"/>
<evidence type="ECO:0000256" key="1">
    <source>
        <dbReference type="ARBA" id="ARBA00022729"/>
    </source>
</evidence>
<dbReference type="CDD" id="cd13589">
    <property type="entry name" value="PBP2_polyamine_RpCGA009"/>
    <property type="match status" value="1"/>
</dbReference>
<dbReference type="SUPFAM" id="SSF53850">
    <property type="entry name" value="Periplasmic binding protein-like II"/>
    <property type="match status" value="1"/>
</dbReference>
<accession>A0A1H5PYB2</accession>
<organism evidence="4 5">
    <name type="scientific">Jiangella alba</name>
    <dbReference type="NCBI Taxonomy" id="561176"/>
    <lineage>
        <taxon>Bacteria</taxon>
        <taxon>Bacillati</taxon>
        <taxon>Actinomycetota</taxon>
        <taxon>Actinomycetes</taxon>
        <taxon>Jiangellales</taxon>
        <taxon>Jiangellaceae</taxon>
        <taxon>Jiangella</taxon>
    </lineage>
</organism>
<evidence type="ECO:0000313" key="4">
    <source>
        <dbReference type="EMBL" id="SEF18852.1"/>
    </source>
</evidence>
<proteinExistence type="predicted"/>
<dbReference type="PANTHER" id="PTHR30222">
    <property type="entry name" value="SPERMIDINE/PUTRESCINE-BINDING PERIPLASMIC PROTEIN"/>
    <property type="match status" value="1"/>
</dbReference>
<dbReference type="Proteomes" id="UP000181980">
    <property type="component" value="Unassembled WGS sequence"/>
</dbReference>
<evidence type="ECO:0000313" key="5">
    <source>
        <dbReference type="Proteomes" id="UP000181980"/>
    </source>
</evidence>
<gene>
    <name evidence="4" type="ORF">SAMN04488561_6923</name>
</gene>
<dbReference type="RefSeq" id="WP_069111388.1">
    <property type="nucleotide sequence ID" value="NZ_FNUC01000004.1"/>
</dbReference>
<dbReference type="EMBL" id="FNUC01000004">
    <property type="protein sequence ID" value="SEF18852.1"/>
    <property type="molecule type" value="Genomic_DNA"/>
</dbReference>
<reference evidence="5" key="1">
    <citation type="submission" date="2016-10" db="EMBL/GenBank/DDBJ databases">
        <authorList>
            <person name="Varghese N."/>
            <person name="Submissions S."/>
        </authorList>
    </citation>
    <scope>NUCLEOTIDE SEQUENCE [LARGE SCALE GENOMIC DNA]</scope>
    <source>
        <strain evidence="5">DSM 45237</strain>
    </source>
</reference>
<feature type="chain" id="PRO_5038836353" evidence="3">
    <location>
        <begin position="21"/>
        <end position="357"/>
    </location>
</feature>
<sequence>MKSRNLAVASIAGAAALLLAACGGGGDTAQTGGGDGGSVTFVAWGGNAQEAATKGWLEPFSEETGIQVVQDSPNDYAKFQQMVESGNVIWDVVQSGSDIGVVDDPNGILTEIDCTVVPCDELNGLFGAEKYGIPALVFSVVLGYNTEAFDQAPTSWADFFDVEAFPGKRAIYAKDASGGLQGLLDLALIQDGVPIDELYPLDVERALAKLETIKDHLIFYNDFAECTNLLATGEAVMANCYNGRIALAEEEGLPVGLVWSNQVQYADYMVVPKGAPAEENAMRLIAYMVDKDTSAQLGSFIAYGSPNPQASPDPDVADTLPTSNELSGADAPIRIDDAWWVENLEAVNQRWAEWKAQ</sequence>
<feature type="region of interest" description="Disordered" evidence="2">
    <location>
        <begin position="308"/>
        <end position="328"/>
    </location>
</feature>
<evidence type="ECO:0000256" key="3">
    <source>
        <dbReference type="SAM" id="SignalP"/>
    </source>
</evidence>
<feature type="signal peptide" evidence="3">
    <location>
        <begin position="1"/>
        <end position="20"/>
    </location>
</feature>
<name>A0A1H5PYB2_9ACTN</name>
<protein>
    <submittedName>
        <fullName evidence="4">Putative spermidine/putrescine transport system substrate-binding protein</fullName>
    </submittedName>
</protein>
<dbReference type="InterPro" id="IPR006059">
    <property type="entry name" value="SBP"/>
</dbReference>
<dbReference type="AlphaFoldDB" id="A0A1H5PYB2"/>